<feature type="signal peptide" evidence="1">
    <location>
        <begin position="1"/>
        <end position="20"/>
    </location>
</feature>
<name>Q1ITQ0_KORVE</name>
<evidence type="ECO:0000313" key="3">
    <source>
        <dbReference type="Proteomes" id="UP000002432"/>
    </source>
</evidence>
<dbReference type="AlphaFoldDB" id="Q1ITQ0"/>
<evidence type="ECO:0000313" key="2">
    <source>
        <dbReference type="EMBL" id="ABF39750.1"/>
    </source>
</evidence>
<dbReference type="EMBL" id="CP000360">
    <property type="protein sequence ID" value="ABF39750.1"/>
    <property type="molecule type" value="Genomic_DNA"/>
</dbReference>
<keyword evidence="3" id="KW-1185">Reference proteome</keyword>
<evidence type="ECO:0008006" key="4">
    <source>
        <dbReference type="Google" id="ProtNLM"/>
    </source>
</evidence>
<dbReference type="RefSeq" id="WP_011521552.1">
    <property type="nucleotide sequence ID" value="NC_008009.1"/>
</dbReference>
<dbReference type="STRING" id="204669.Acid345_0745"/>
<feature type="chain" id="PRO_5004191992" description="Doubled CXXCH motif domain-containing protein" evidence="1">
    <location>
        <begin position="21"/>
        <end position="337"/>
    </location>
</feature>
<dbReference type="KEGG" id="aba:Acid345_0745"/>
<organism evidence="2 3">
    <name type="scientific">Koribacter versatilis (strain Ellin345)</name>
    <dbReference type="NCBI Taxonomy" id="204669"/>
    <lineage>
        <taxon>Bacteria</taxon>
        <taxon>Pseudomonadati</taxon>
        <taxon>Acidobacteriota</taxon>
        <taxon>Terriglobia</taxon>
        <taxon>Terriglobales</taxon>
        <taxon>Candidatus Korobacteraceae</taxon>
        <taxon>Candidatus Korobacter</taxon>
    </lineage>
</organism>
<keyword evidence="1" id="KW-0732">Signal</keyword>
<dbReference type="HOGENOM" id="CLU_823316_0_0_0"/>
<dbReference type="Proteomes" id="UP000002432">
    <property type="component" value="Chromosome"/>
</dbReference>
<dbReference type="OrthoDB" id="113212at2"/>
<accession>Q1ITQ0</accession>
<dbReference type="EnsemblBacteria" id="ABF39750">
    <property type="protein sequence ID" value="ABF39750"/>
    <property type="gene ID" value="Acid345_0745"/>
</dbReference>
<protein>
    <recommendedName>
        <fullName evidence="4">Doubled CXXCH motif domain-containing protein</fullName>
    </recommendedName>
</protein>
<proteinExistence type="predicted"/>
<dbReference type="Gene3D" id="1.10.1130.10">
    <property type="entry name" value="Flavocytochrome C3, Chain A"/>
    <property type="match status" value="1"/>
</dbReference>
<gene>
    <name evidence="2" type="ordered locus">Acid345_0745</name>
</gene>
<dbReference type="InterPro" id="IPR036280">
    <property type="entry name" value="Multihaem_cyt_sf"/>
</dbReference>
<dbReference type="SUPFAM" id="SSF48695">
    <property type="entry name" value="Multiheme cytochromes"/>
    <property type="match status" value="2"/>
</dbReference>
<sequence length="337" mass="35387">MKKVFMLILCVTFFVGMAAAQTYNAGTGLTGIDILGAHNDGGRGCAGCHAPHSGGRGGGGNIGNGYNGALNNDPNSGNDALFGQDLSPLYGYTLAMGDGGRYTETIPAFTAGSDEIRGIAMCLACHDGNVAKGGMMTNYAYEQRMNLLPSGIYGNAVHIPTLLGNDGSSAGNYNNDHPVGLAANFGALRLGTYLTVTFSASNAVSTITPTATASGTQYSNFLKNYGMPAIEGTSWSWGLANPEGNTNQNNLYVTCTTCHNQHVMYIYKGAGKTAGTAIQKNGYYPSYFFINAPYNPGAWNNYTNSATQAPSTTQFCRQCHFGEANEAFGVNNVTTVF</sequence>
<evidence type="ECO:0000256" key="1">
    <source>
        <dbReference type="SAM" id="SignalP"/>
    </source>
</evidence>
<reference evidence="2 3" key="1">
    <citation type="journal article" date="2009" name="Appl. Environ. Microbiol.">
        <title>Three genomes from the phylum Acidobacteria provide insight into the lifestyles of these microorganisms in soils.</title>
        <authorList>
            <person name="Ward N.L."/>
            <person name="Challacombe J.F."/>
            <person name="Janssen P.H."/>
            <person name="Henrissat B."/>
            <person name="Coutinho P.M."/>
            <person name="Wu M."/>
            <person name="Xie G."/>
            <person name="Haft D.H."/>
            <person name="Sait M."/>
            <person name="Badger J."/>
            <person name="Barabote R.D."/>
            <person name="Bradley B."/>
            <person name="Brettin T.S."/>
            <person name="Brinkac L.M."/>
            <person name="Bruce D."/>
            <person name="Creasy T."/>
            <person name="Daugherty S.C."/>
            <person name="Davidsen T.M."/>
            <person name="DeBoy R.T."/>
            <person name="Detter J.C."/>
            <person name="Dodson R.J."/>
            <person name="Durkin A.S."/>
            <person name="Ganapathy A."/>
            <person name="Gwinn-Giglio M."/>
            <person name="Han C.S."/>
            <person name="Khouri H."/>
            <person name="Kiss H."/>
            <person name="Kothari S.P."/>
            <person name="Madupu R."/>
            <person name="Nelson K.E."/>
            <person name="Nelson W.C."/>
            <person name="Paulsen I."/>
            <person name="Penn K."/>
            <person name="Ren Q."/>
            <person name="Rosovitz M.J."/>
            <person name="Selengut J.D."/>
            <person name="Shrivastava S."/>
            <person name="Sullivan S.A."/>
            <person name="Tapia R."/>
            <person name="Thompson L.S."/>
            <person name="Watkins K.L."/>
            <person name="Yang Q."/>
            <person name="Yu C."/>
            <person name="Zafar N."/>
            <person name="Zhou L."/>
            <person name="Kuske C.R."/>
        </authorList>
    </citation>
    <scope>NUCLEOTIDE SEQUENCE [LARGE SCALE GENOMIC DNA]</scope>
    <source>
        <strain evidence="2 3">Ellin345</strain>
    </source>
</reference>